<dbReference type="PANTHER" id="PTHR30506:SF3">
    <property type="entry name" value="UPF0126 INNER MEMBRANE PROTEIN YADS-RELATED"/>
    <property type="match status" value="1"/>
</dbReference>
<feature type="domain" description="Glycine transporter" evidence="8">
    <location>
        <begin position="91"/>
        <end position="164"/>
    </location>
</feature>
<evidence type="ECO:0000256" key="4">
    <source>
        <dbReference type="ARBA" id="ARBA00022692"/>
    </source>
</evidence>
<evidence type="ECO:0000313" key="10">
    <source>
        <dbReference type="Proteomes" id="UP000217944"/>
    </source>
</evidence>
<feature type="transmembrane region" description="Helical" evidence="7">
    <location>
        <begin position="115"/>
        <end position="136"/>
    </location>
</feature>
<accession>A0A292Y7M7</accession>
<gene>
    <name evidence="9" type="ORF">LNAT_P0047</name>
</gene>
<name>A0A292Y7M7_9BACT</name>
<comment type="subcellular location">
    <subcellularLocation>
        <location evidence="1">Cell membrane</location>
        <topology evidence="1">Multi-pass membrane protein</topology>
    </subcellularLocation>
</comment>
<dbReference type="PANTHER" id="PTHR30506">
    <property type="entry name" value="INNER MEMBRANE PROTEIN"/>
    <property type="match status" value="1"/>
</dbReference>
<evidence type="ECO:0000256" key="6">
    <source>
        <dbReference type="ARBA" id="ARBA00023136"/>
    </source>
</evidence>
<feature type="transmembrane region" description="Helical" evidence="7">
    <location>
        <begin position="55"/>
        <end position="76"/>
    </location>
</feature>
<evidence type="ECO:0000256" key="3">
    <source>
        <dbReference type="ARBA" id="ARBA00022475"/>
    </source>
</evidence>
<keyword evidence="6 7" id="KW-0472">Membrane</keyword>
<keyword evidence="4 7" id="KW-0812">Transmembrane</keyword>
<feature type="transmembrane region" description="Helical" evidence="7">
    <location>
        <begin position="88"/>
        <end position="109"/>
    </location>
</feature>
<feature type="transmembrane region" description="Helical" evidence="7">
    <location>
        <begin position="6"/>
        <end position="22"/>
    </location>
</feature>
<dbReference type="OrthoDB" id="9791874at2"/>
<comment type="caution">
    <text evidence="9">The sequence shown here is derived from an EMBL/GenBank/DDBJ whole genome shotgun (WGS) entry which is preliminary data.</text>
</comment>
<feature type="transmembrane region" description="Helical" evidence="7">
    <location>
        <begin position="29"/>
        <end position="49"/>
    </location>
</feature>
<protein>
    <recommendedName>
        <fullName evidence="8">Glycine transporter domain-containing protein</fullName>
    </recommendedName>
</protein>
<feature type="domain" description="Glycine transporter" evidence="8">
    <location>
        <begin position="4"/>
        <end position="72"/>
    </location>
</feature>
<keyword evidence="10" id="KW-1185">Reference proteome</keyword>
<evidence type="ECO:0000256" key="7">
    <source>
        <dbReference type="SAM" id="Phobius"/>
    </source>
</evidence>
<proteinExistence type="inferred from homology"/>
<comment type="similarity">
    <text evidence="2">Belongs to the UPF0126 family.</text>
</comment>
<keyword evidence="3" id="KW-1003">Cell membrane</keyword>
<dbReference type="Pfam" id="PF03458">
    <property type="entry name" value="Gly_transporter"/>
    <property type="match status" value="2"/>
</dbReference>
<evidence type="ECO:0000256" key="5">
    <source>
        <dbReference type="ARBA" id="ARBA00022989"/>
    </source>
</evidence>
<evidence type="ECO:0000256" key="2">
    <source>
        <dbReference type="ARBA" id="ARBA00008193"/>
    </source>
</evidence>
<reference evidence="9 10" key="1">
    <citation type="journal article" date="2017" name="Syst. Appl. Microbiol.">
        <title>Lebetimonas natsushimae sp. nov., a novel strictly anaerobic, moderately thermophilic chemoautotroph isolated from a deep-sea hydrothermal vent polychaete nest in the Mid-Okinawa Trough.</title>
        <authorList>
            <person name="Nagata R."/>
            <person name="Takaki Y."/>
            <person name="Tame A."/>
            <person name="Nunoura T."/>
            <person name="Muto H."/>
            <person name="Mino S."/>
            <person name="Sawayama S."/>
            <person name="Takai K."/>
            <person name="Nakagawa S."/>
        </authorList>
    </citation>
    <scope>NUCLEOTIDE SEQUENCE [LARGE SCALE GENOMIC DNA]</scope>
    <source>
        <strain evidence="9 10">HS1857</strain>
    </source>
</reference>
<feature type="transmembrane region" description="Helical" evidence="7">
    <location>
        <begin position="148"/>
        <end position="179"/>
    </location>
</feature>
<sequence>MLEIADIIGIIAFSISGFIIGVKNKLDLLGIILSAFFTALGGGIIRDLLTRREIFAFNNSLAGSIVLGVVITGIYLKIHQKNIENKTIFVLSDAIGLSSFSISGALAALEAGFNIFGVVFLSLITAVGGGMIRDILINEVPFILKEKFYGTVSILIGFILYFFHFGFIIPFIFIFGIVLRVFAYINNWHLPKI</sequence>
<dbReference type="InterPro" id="IPR005115">
    <property type="entry name" value="Gly_transporter"/>
</dbReference>
<dbReference type="RefSeq" id="WP_096257925.1">
    <property type="nucleotide sequence ID" value="NZ_BDME01000001.1"/>
</dbReference>
<dbReference type="AlphaFoldDB" id="A0A292Y7M7"/>
<evidence type="ECO:0000313" key="9">
    <source>
        <dbReference type="EMBL" id="GAX86752.1"/>
    </source>
</evidence>
<keyword evidence="5 7" id="KW-1133">Transmembrane helix</keyword>
<dbReference type="EMBL" id="BDME01000001">
    <property type="protein sequence ID" value="GAX86752.1"/>
    <property type="molecule type" value="Genomic_DNA"/>
</dbReference>
<dbReference type="GO" id="GO:0005886">
    <property type="term" value="C:plasma membrane"/>
    <property type="evidence" value="ECO:0007669"/>
    <property type="project" value="UniProtKB-SubCell"/>
</dbReference>
<dbReference type="Proteomes" id="UP000217944">
    <property type="component" value="Unassembled WGS sequence"/>
</dbReference>
<organism evidence="9 10">
    <name type="scientific">Lebetimonas natsushimae</name>
    <dbReference type="NCBI Taxonomy" id="1936991"/>
    <lineage>
        <taxon>Bacteria</taxon>
        <taxon>Pseudomonadati</taxon>
        <taxon>Campylobacterota</taxon>
        <taxon>Epsilonproteobacteria</taxon>
        <taxon>Nautiliales</taxon>
        <taxon>Nautiliaceae</taxon>
        <taxon>Lebetimonas</taxon>
    </lineage>
</organism>
<evidence type="ECO:0000259" key="8">
    <source>
        <dbReference type="Pfam" id="PF03458"/>
    </source>
</evidence>
<evidence type="ECO:0000256" key="1">
    <source>
        <dbReference type="ARBA" id="ARBA00004651"/>
    </source>
</evidence>